<feature type="domain" description="Response regulatory" evidence="6">
    <location>
        <begin position="2"/>
        <end position="117"/>
    </location>
</feature>
<dbReference type="Pfam" id="PF00072">
    <property type="entry name" value="Response_reg"/>
    <property type="match status" value="1"/>
</dbReference>
<evidence type="ECO:0000313" key="9">
    <source>
        <dbReference type="Proteomes" id="UP000663942"/>
    </source>
</evidence>
<gene>
    <name evidence="8" type="ORF">IFE19_12685</name>
</gene>
<dbReference type="SUPFAM" id="SSF46894">
    <property type="entry name" value="C-terminal effector domain of the bipartite response regulators"/>
    <property type="match status" value="1"/>
</dbReference>
<dbReference type="InterPro" id="IPR001867">
    <property type="entry name" value="OmpR/PhoB-type_DNA-bd"/>
</dbReference>
<dbReference type="Gene3D" id="3.40.50.2300">
    <property type="match status" value="1"/>
</dbReference>
<dbReference type="SMART" id="SM00448">
    <property type="entry name" value="REC"/>
    <property type="match status" value="1"/>
</dbReference>
<dbReference type="PROSITE" id="PS50110">
    <property type="entry name" value="RESPONSE_REGULATORY"/>
    <property type="match status" value="1"/>
</dbReference>
<dbReference type="RefSeq" id="WP_207822839.1">
    <property type="nucleotide sequence ID" value="NZ_CP062006.1"/>
</dbReference>
<keyword evidence="9" id="KW-1185">Reference proteome</keyword>
<dbReference type="Proteomes" id="UP000663942">
    <property type="component" value="Chromosome"/>
</dbReference>
<evidence type="ECO:0000256" key="5">
    <source>
        <dbReference type="PROSITE-ProRule" id="PRU01091"/>
    </source>
</evidence>
<keyword evidence="3 5" id="KW-0238">DNA-binding</keyword>
<evidence type="ECO:0000313" key="8">
    <source>
        <dbReference type="EMBL" id="QTC86980.1"/>
    </source>
</evidence>
<dbReference type="InterPro" id="IPR001789">
    <property type="entry name" value="Sig_transdc_resp-reg_receiver"/>
</dbReference>
<evidence type="ECO:0000256" key="1">
    <source>
        <dbReference type="ARBA" id="ARBA00022553"/>
    </source>
</evidence>
<reference evidence="8 9" key="1">
    <citation type="submission" date="2020-09" db="EMBL/GenBank/DDBJ databases">
        <title>Brevundimonas sp. LVF1 isolated from an oligotrophic pond in Goettingen, Germany.</title>
        <authorList>
            <person name="Friedrich I."/>
            <person name="Klassen A."/>
            <person name="Neubauer H."/>
            <person name="Schneider D."/>
            <person name="Hertel R."/>
            <person name="Daniel R."/>
        </authorList>
    </citation>
    <scope>NUCLEOTIDE SEQUENCE [LARGE SCALE GENOMIC DNA]</scope>
    <source>
        <strain evidence="8 9">LVF1</strain>
    </source>
</reference>
<sequence>MKIAVLDDDPVQLEAISGVATAAGYRPTLFSRAQALISALRKDTFDLLIVDWNLPDRSGLEVLAWARTNLKPPPPMLLVTSRAEDEDIVAGLNAGADDYLPKPLSPVVLEARIKALMRRAYAQAAAPGPETYGDTAFHETAGSVTRNGRTVTLTAKEFALARLLFRNLHRALSRTYILETVWGNEPNLNSRSLDMHISRIRTKLDLRPEQGFRLTPIYSYGYRLERIDADPVGGEVVQSLGEDA</sequence>
<dbReference type="Gene3D" id="6.10.250.690">
    <property type="match status" value="1"/>
</dbReference>
<dbReference type="EMBL" id="CP062006">
    <property type="protein sequence ID" value="QTC86980.1"/>
    <property type="molecule type" value="Genomic_DNA"/>
</dbReference>
<keyword evidence="1 4" id="KW-0597">Phosphoprotein</keyword>
<dbReference type="Gene3D" id="1.10.10.10">
    <property type="entry name" value="Winged helix-like DNA-binding domain superfamily/Winged helix DNA-binding domain"/>
    <property type="match status" value="1"/>
</dbReference>
<dbReference type="InterPro" id="IPR036388">
    <property type="entry name" value="WH-like_DNA-bd_sf"/>
</dbReference>
<dbReference type="InterPro" id="IPR039420">
    <property type="entry name" value="WalR-like"/>
</dbReference>
<dbReference type="PANTHER" id="PTHR48111">
    <property type="entry name" value="REGULATOR OF RPOS"/>
    <property type="match status" value="1"/>
</dbReference>
<dbReference type="PANTHER" id="PTHR48111:SF40">
    <property type="entry name" value="PHOSPHATE REGULON TRANSCRIPTIONAL REGULATORY PROTEIN PHOB"/>
    <property type="match status" value="1"/>
</dbReference>
<dbReference type="SMART" id="SM00862">
    <property type="entry name" value="Trans_reg_C"/>
    <property type="match status" value="1"/>
</dbReference>
<evidence type="ECO:0000259" key="6">
    <source>
        <dbReference type="PROSITE" id="PS50110"/>
    </source>
</evidence>
<protein>
    <submittedName>
        <fullName evidence="8">Response regulator transcription factor</fullName>
    </submittedName>
</protein>
<dbReference type="CDD" id="cd00383">
    <property type="entry name" value="trans_reg_C"/>
    <property type="match status" value="1"/>
</dbReference>
<proteinExistence type="predicted"/>
<dbReference type="SUPFAM" id="SSF52172">
    <property type="entry name" value="CheY-like"/>
    <property type="match status" value="1"/>
</dbReference>
<dbReference type="PROSITE" id="PS51755">
    <property type="entry name" value="OMPR_PHOB"/>
    <property type="match status" value="1"/>
</dbReference>
<evidence type="ECO:0000256" key="3">
    <source>
        <dbReference type="ARBA" id="ARBA00023125"/>
    </source>
</evidence>
<feature type="modified residue" description="4-aspartylphosphate" evidence="4">
    <location>
        <position position="51"/>
    </location>
</feature>
<dbReference type="Pfam" id="PF00486">
    <property type="entry name" value="Trans_reg_C"/>
    <property type="match status" value="1"/>
</dbReference>
<feature type="domain" description="OmpR/PhoB-type" evidence="7">
    <location>
        <begin position="127"/>
        <end position="226"/>
    </location>
</feature>
<evidence type="ECO:0000256" key="4">
    <source>
        <dbReference type="PROSITE-ProRule" id="PRU00169"/>
    </source>
</evidence>
<evidence type="ECO:0000259" key="7">
    <source>
        <dbReference type="PROSITE" id="PS51755"/>
    </source>
</evidence>
<keyword evidence="2" id="KW-0902">Two-component regulatory system</keyword>
<dbReference type="InterPro" id="IPR016032">
    <property type="entry name" value="Sig_transdc_resp-reg_C-effctor"/>
</dbReference>
<organism evidence="8 9">
    <name type="scientific">Brevundimonas pondensis</name>
    <dbReference type="NCBI Taxonomy" id="2774189"/>
    <lineage>
        <taxon>Bacteria</taxon>
        <taxon>Pseudomonadati</taxon>
        <taxon>Pseudomonadota</taxon>
        <taxon>Alphaproteobacteria</taxon>
        <taxon>Caulobacterales</taxon>
        <taxon>Caulobacteraceae</taxon>
        <taxon>Brevundimonas</taxon>
    </lineage>
</organism>
<name>A0ABX7SJD9_9CAUL</name>
<accession>A0ABX7SJD9</accession>
<dbReference type="InterPro" id="IPR011006">
    <property type="entry name" value="CheY-like_superfamily"/>
</dbReference>
<evidence type="ECO:0000256" key="2">
    <source>
        <dbReference type="ARBA" id="ARBA00023012"/>
    </source>
</evidence>
<feature type="DNA-binding region" description="OmpR/PhoB-type" evidence="5">
    <location>
        <begin position="127"/>
        <end position="226"/>
    </location>
</feature>